<accession>A0A1Z1M7S1</accession>
<keyword evidence="2" id="KW-0934">Plastid</keyword>
<dbReference type="AlphaFoldDB" id="A0A1Z1M7S1"/>
<keyword evidence="1" id="KW-0812">Transmembrane</keyword>
<dbReference type="GeneID" id="33355155"/>
<keyword evidence="2" id="KW-0150">Chloroplast</keyword>
<dbReference type="RefSeq" id="YP_009393457.1">
    <property type="nucleotide sequence ID" value="NC_035268.1"/>
</dbReference>
<evidence type="ECO:0000256" key="1">
    <source>
        <dbReference type="SAM" id="Phobius"/>
    </source>
</evidence>
<reference evidence="2" key="1">
    <citation type="journal article" date="2017" name="J. Phycol.">
        <title>Analysis of chloroplast genomes and a supermatrix inform reclassification of the Rhodomelaceae (Rhodophyta).</title>
        <authorList>
            <person name="Diaz-Tapia P."/>
            <person name="Maggs C.A."/>
            <person name="West J.A."/>
            <person name="Verbruggen H."/>
        </authorList>
    </citation>
    <scope>NUCLEOTIDE SEQUENCE</scope>
    <source>
        <strain evidence="2">JW3897</strain>
    </source>
</reference>
<keyword evidence="1" id="KW-0472">Membrane</keyword>
<protein>
    <submittedName>
        <fullName evidence="2">Uncharacterized protein</fullName>
    </submittedName>
</protein>
<gene>
    <name evidence="2" type="primary">orf39</name>
</gene>
<geneLocation type="chloroplast" evidence="2"/>
<sequence>MLISYYLIYFVTIINYVSNFLFIFIIKISILLFVYINIL</sequence>
<proteinExistence type="predicted"/>
<feature type="transmembrane region" description="Helical" evidence="1">
    <location>
        <begin position="6"/>
        <end position="36"/>
    </location>
</feature>
<dbReference type="EMBL" id="MF101421">
    <property type="protein sequence ID" value="ARW62019.1"/>
    <property type="molecule type" value="Genomic_DNA"/>
</dbReference>
<evidence type="ECO:0000313" key="2">
    <source>
        <dbReference type="EMBL" id="ARW62019.1"/>
    </source>
</evidence>
<organism evidence="2">
    <name type="scientific">Bostrychia simpliciuscula</name>
    <dbReference type="NCBI Taxonomy" id="324754"/>
    <lineage>
        <taxon>Eukaryota</taxon>
        <taxon>Rhodophyta</taxon>
        <taxon>Florideophyceae</taxon>
        <taxon>Rhodymeniophycidae</taxon>
        <taxon>Ceramiales</taxon>
        <taxon>Rhodomelaceae</taxon>
        <taxon>Bostrychia</taxon>
    </lineage>
</organism>
<keyword evidence="1" id="KW-1133">Transmembrane helix</keyword>
<name>A0A1Z1M7S1_9FLOR</name>